<evidence type="ECO:0000256" key="1">
    <source>
        <dbReference type="SAM" id="MobiDB-lite"/>
    </source>
</evidence>
<comment type="caution">
    <text evidence="2">The sequence shown here is derived from an EMBL/GenBank/DDBJ whole genome shotgun (WGS) entry which is preliminary data.</text>
</comment>
<sequence>MQGSLDLFEQKKEKNAPETRKSITKRKTVRESARKTETVAPTTVYRCPSCDNAIALHIPAISVECGRCRKKCYEDTTLDTQGPKQVQAVLNL</sequence>
<dbReference type="RefSeq" id="WP_094263891.1">
    <property type="nucleotide sequence ID" value="NZ_NOWF01000003.1"/>
</dbReference>
<protein>
    <submittedName>
        <fullName evidence="2">Uncharacterized protein</fullName>
    </submittedName>
</protein>
<dbReference type="Proteomes" id="UP000215459">
    <property type="component" value="Unassembled WGS sequence"/>
</dbReference>
<keyword evidence="3" id="KW-1185">Reference proteome</keyword>
<dbReference type="EMBL" id="NOWF01000003">
    <property type="protein sequence ID" value="OYD08586.1"/>
    <property type="molecule type" value="Genomic_DNA"/>
</dbReference>
<evidence type="ECO:0000313" key="3">
    <source>
        <dbReference type="Proteomes" id="UP000215459"/>
    </source>
</evidence>
<feature type="region of interest" description="Disordered" evidence="1">
    <location>
        <begin position="1"/>
        <end position="35"/>
    </location>
</feature>
<dbReference type="AlphaFoldDB" id="A0A235B8H4"/>
<organism evidence="2 3">
    <name type="scientific">Paludifilum halophilum</name>
    <dbReference type="NCBI Taxonomy" id="1642702"/>
    <lineage>
        <taxon>Bacteria</taxon>
        <taxon>Bacillati</taxon>
        <taxon>Bacillota</taxon>
        <taxon>Bacilli</taxon>
        <taxon>Bacillales</taxon>
        <taxon>Thermoactinomycetaceae</taxon>
        <taxon>Paludifilum</taxon>
    </lineage>
</organism>
<reference evidence="2 3" key="1">
    <citation type="submission" date="2017-07" db="EMBL/GenBank/DDBJ databases">
        <title>The genome sequence of Paludifilum halophilum highlights mechanisms for microbial adaptation to high salt environemnts.</title>
        <authorList>
            <person name="Belbahri L."/>
        </authorList>
    </citation>
    <scope>NUCLEOTIDE SEQUENCE [LARGE SCALE GENOMIC DNA]</scope>
    <source>
        <strain evidence="2 3">DSM 102817</strain>
    </source>
</reference>
<feature type="compositionally biased region" description="Basic and acidic residues" evidence="1">
    <location>
        <begin position="8"/>
        <end position="21"/>
    </location>
</feature>
<evidence type="ECO:0000313" key="2">
    <source>
        <dbReference type="EMBL" id="OYD08586.1"/>
    </source>
</evidence>
<gene>
    <name evidence="2" type="ORF">CHM34_07110</name>
</gene>
<name>A0A235B8H4_9BACL</name>
<accession>A0A235B8H4</accession>
<proteinExistence type="predicted"/>